<accession>A0A9W7AGC9</accession>
<sequence length="308" mass="33747">MANQTANQIATSTSIPLRYKHPTLHITSSFWGELFTHKLNTLKLSEDIIAGEGHWDINGTGIVISGITPSPTSPPSPPPTVDPIMNTLTGFKSLPKNPLITHCHTLNSDVVLLVFLDQKKHKGVYWQGYPAAQEKSGADDVAAVDEVEVEVEAVGGEGGGMLGYLEDKKVIWGMPREGKEGRIYLVRSGGNFSDVSSGSVWSLRRLVHAVRVLGLCGLPSSPPVKFACFNNPAGTKQTLHVMSVRTERWKEGYEYDVVGWGYNPRLKIAPTTIDLKSQLDQSHLEREAANLNLRLMRWRVAPGLDLSG</sequence>
<feature type="non-terminal residue" evidence="1">
    <location>
        <position position="1"/>
    </location>
</feature>
<evidence type="ECO:0000313" key="2">
    <source>
        <dbReference type="Proteomes" id="UP001165082"/>
    </source>
</evidence>
<protein>
    <submittedName>
        <fullName evidence="1">Uncharacterized protein</fullName>
    </submittedName>
</protein>
<name>A0A9W7AGC9_9STRA</name>
<dbReference type="Proteomes" id="UP001165082">
    <property type="component" value="Unassembled WGS sequence"/>
</dbReference>
<comment type="caution">
    <text evidence="1">The sequence shown here is derived from an EMBL/GenBank/DDBJ whole genome shotgun (WGS) entry which is preliminary data.</text>
</comment>
<gene>
    <name evidence="1" type="ORF">TrRE_jg193</name>
</gene>
<dbReference type="EMBL" id="BRXZ01004041">
    <property type="protein sequence ID" value="GMH67270.1"/>
    <property type="molecule type" value="Genomic_DNA"/>
</dbReference>
<evidence type="ECO:0000313" key="1">
    <source>
        <dbReference type="EMBL" id="GMH67270.1"/>
    </source>
</evidence>
<keyword evidence="2" id="KW-1185">Reference proteome</keyword>
<organism evidence="1 2">
    <name type="scientific">Triparma retinervis</name>
    <dbReference type="NCBI Taxonomy" id="2557542"/>
    <lineage>
        <taxon>Eukaryota</taxon>
        <taxon>Sar</taxon>
        <taxon>Stramenopiles</taxon>
        <taxon>Ochrophyta</taxon>
        <taxon>Bolidophyceae</taxon>
        <taxon>Parmales</taxon>
        <taxon>Triparmaceae</taxon>
        <taxon>Triparma</taxon>
    </lineage>
</organism>
<dbReference type="OrthoDB" id="338614at2759"/>
<reference evidence="1" key="1">
    <citation type="submission" date="2022-07" db="EMBL/GenBank/DDBJ databases">
        <title>Genome analysis of Parmales, a sister group of diatoms, reveals the evolutionary specialization of diatoms from phago-mixotrophs to photoautotrophs.</title>
        <authorList>
            <person name="Ban H."/>
            <person name="Sato S."/>
            <person name="Yoshikawa S."/>
            <person name="Kazumasa Y."/>
            <person name="Nakamura Y."/>
            <person name="Ichinomiya M."/>
            <person name="Saitoh K."/>
            <person name="Sato N."/>
            <person name="Blanc-Mathieu R."/>
            <person name="Endo H."/>
            <person name="Kuwata A."/>
            <person name="Ogata H."/>
        </authorList>
    </citation>
    <scope>NUCLEOTIDE SEQUENCE</scope>
</reference>
<proteinExistence type="predicted"/>
<dbReference type="AlphaFoldDB" id="A0A9W7AGC9"/>